<dbReference type="InterPro" id="IPR000504">
    <property type="entry name" value="RRM_dom"/>
</dbReference>
<keyword evidence="3 4" id="KW-0694">RNA-binding</keyword>
<evidence type="ECO:0000256" key="1">
    <source>
        <dbReference type="ARBA" id="ARBA00022553"/>
    </source>
</evidence>
<dbReference type="PROSITE" id="PS50102">
    <property type="entry name" value="RRM"/>
    <property type="match status" value="2"/>
</dbReference>
<dbReference type="InterPro" id="IPR012677">
    <property type="entry name" value="Nucleotide-bd_a/b_plait_sf"/>
</dbReference>
<dbReference type="EMBL" id="HBEA01002782">
    <property type="protein sequence ID" value="CAD8252576.1"/>
    <property type="molecule type" value="Transcribed_RNA"/>
</dbReference>
<reference evidence="6" key="1">
    <citation type="submission" date="2021-01" db="EMBL/GenBank/DDBJ databases">
        <authorList>
            <person name="Corre E."/>
            <person name="Pelletier E."/>
            <person name="Niang G."/>
            <person name="Scheremetjew M."/>
            <person name="Finn R."/>
            <person name="Kale V."/>
            <person name="Holt S."/>
            <person name="Cochrane G."/>
            <person name="Meng A."/>
            <person name="Brown T."/>
            <person name="Cohen L."/>
        </authorList>
    </citation>
    <scope>NUCLEOTIDE SEQUENCE</scope>
    <source>
        <strain evidence="6">CCMP2078</strain>
    </source>
</reference>
<feature type="domain" description="RRM" evidence="5">
    <location>
        <begin position="16"/>
        <end position="96"/>
    </location>
</feature>
<dbReference type="CDD" id="cd12285">
    <property type="entry name" value="RRM3_RBM39_like"/>
    <property type="match status" value="1"/>
</dbReference>
<dbReference type="SMART" id="SM00360">
    <property type="entry name" value="RRM"/>
    <property type="match status" value="3"/>
</dbReference>
<dbReference type="SUPFAM" id="SSF54928">
    <property type="entry name" value="RNA-binding domain, RBD"/>
    <property type="match status" value="2"/>
</dbReference>
<evidence type="ECO:0000259" key="5">
    <source>
        <dbReference type="PROSITE" id="PS50102"/>
    </source>
</evidence>
<dbReference type="AlphaFoldDB" id="A0A7R9U3W7"/>
<dbReference type="Pfam" id="PF15519">
    <property type="entry name" value="RBM39linker"/>
    <property type="match status" value="1"/>
</dbReference>
<keyword evidence="2" id="KW-0677">Repeat</keyword>
<dbReference type="Pfam" id="PF00076">
    <property type="entry name" value="RRM_1"/>
    <property type="match status" value="2"/>
</dbReference>
<evidence type="ECO:0000256" key="4">
    <source>
        <dbReference type="PROSITE-ProRule" id="PRU00176"/>
    </source>
</evidence>
<dbReference type="NCBIfam" id="TIGR01622">
    <property type="entry name" value="SF-CC1"/>
    <property type="match status" value="1"/>
</dbReference>
<keyword evidence="1" id="KW-0597">Phosphoprotein</keyword>
<organism evidence="6">
    <name type="scientific">Pinguiococcus pyrenoidosus</name>
    <dbReference type="NCBI Taxonomy" id="172671"/>
    <lineage>
        <taxon>Eukaryota</taxon>
        <taxon>Sar</taxon>
        <taxon>Stramenopiles</taxon>
        <taxon>Ochrophyta</taxon>
        <taxon>Pinguiophyceae</taxon>
        <taxon>Pinguiochrysidales</taxon>
        <taxon>Pinguiochrysidaceae</taxon>
        <taxon>Pinguiococcus</taxon>
    </lineage>
</organism>
<dbReference type="GO" id="GO:0003723">
    <property type="term" value="F:RNA binding"/>
    <property type="evidence" value="ECO:0007669"/>
    <property type="project" value="UniProtKB-UniRule"/>
</dbReference>
<feature type="domain" description="RRM" evidence="5">
    <location>
        <begin position="119"/>
        <end position="196"/>
    </location>
</feature>
<sequence length="394" mass="42357">MTPEERQLMELERDQRTVFVSQLVKKADETVIKKYFENVGKVRNVIMIRDRKGRHKGFAYVEMDDLEDVPKVLMLHEVVPDFQKFSIVVKASEAEKNFVAKREADEAKKTGGGNKRDRRRLYVGNLNSTIADADLLRLFAPFGDVESALVQRNEVGVSRGHAFVTFKEAKTAELALEGMNGVDVLGQPLRMNFVGEGPAGTASAADAAVSGKGNWRLDDGGDSGVTMNASSRAALMAKLGNRAGLPPPAMPPVPTMPAMPAIPAPVVAGPAPAVPMPAAQAPAAAPAQAAQTKLLIVMNMFDPAQEASEAGPNWDQEIREDVEQEVSKFGTPVYVQVDKVDPKGCVYIAFSEVQGAVKTSEGLNGRFFAGKQIVTQFLSPTAFLSKCPSAAAMV</sequence>
<dbReference type="GO" id="GO:0006397">
    <property type="term" value="P:mRNA processing"/>
    <property type="evidence" value="ECO:0007669"/>
    <property type="project" value="InterPro"/>
</dbReference>
<evidence type="ECO:0000256" key="3">
    <source>
        <dbReference type="ARBA" id="ARBA00022884"/>
    </source>
</evidence>
<dbReference type="PANTHER" id="PTHR48036">
    <property type="entry name" value="SPLICING FACTOR (PAD-1), PUTATIVE (AFU_ORTHOLOGUE AFUA_1G15810)-RELATED"/>
    <property type="match status" value="1"/>
</dbReference>
<proteinExistence type="predicted"/>
<accession>A0A7R9U3W7</accession>
<gene>
    <name evidence="6" type="ORF">PPYR1160_LOCUS2068</name>
</gene>
<dbReference type="Gene3D" id="3.30.70.330">
    <property type="match status" value="3"/>
</dbReference>
<dbReference type="InterPro" id="IPR029123">
    <property type="entry name" value="RBM39_linker"/>
</dbReference>
<name>A0A7R9U3W7_9STRA</name>
<dbReference type="InterPro" id="IPR006509">
    <property type="entry name" value="RBM39_SF"/>
</dbReference>
<dbReference type="InterPro" id="IPR035979">
    <property type="entry name" value="RBD_domain_sf"/>
</dbReference>
<evidence type="ECO:0000313" key="6">
    <source>
        <dbReference type="EMBL" id="CAD8252576.1"/>
    </source>
</evidence>
<protein>
    <recommendedName>
        <fullName evidence="5">RRM domain-containing protein</fullName>
    </recommendedName>
</protein>
<dbReference type="GO" id="GO:0005634">
    <property type="term" value="C:nucleus"/>
    <property type="evidence" value="ECO:0007669"/>
    <property type="project" value="InterPro"/>
</dbReference>
<evidence type="ECO:0000256" key="2">
    <source>
        <dbReference type="ARBA" id="ARBA00022737"/>
    </source>
</evidence>